<dbReference type="AlphaFoldDB" id="W7TK74"/>
<accession>W7TK74</accession>
<dbReference type="Proteomes" id="UP000019335">
    <property type="component" value="Chromosome 8"/>
</dbReference>
<dbReference type="EMBL" id="AZIL01000644">
    <property type="protein sequence ID" value="EWM26477.1"/>
    <property type="molecule type" value="Genomic_DNA"/>
</dbReference>
<keyword evidence="3" id="KW-1185">Reference proteome</keyword>
<feature type="compositionally biased region" description="Low complexity" evidence="1">
    <location>
        <begin position="88"/>
        <end position="108"/>
    </location>
</feature>
<evidence type="ECO:0000256" key="1">
    <source>
        <dbReference type="SAM" id="MobiDB-lite"/>
    </source>
</evidence>
<sequence>MSETGSNVQEDTDDLSPGRRTSAEARLKSEHSDPHVYEDTQGSSDSFLDAAPTSQGTPTSSHEKEVAAELRQVLSTGSFAGLLMQLAGSSGSSCGSSKGSADSTSKVSASTEVAVDEGKREKRRRQLSPGLVDQRHLEGQAHSMEGTENPQKIEAPPPLIAFAPRPRTLETPALGVRMAATDHTTSSMQPVVSRGQSGTSDSAGSLNFANMSPFSSIEFPIGPTLLSSPSFPSSSSEMPEPVTSLGLLEGQASMSTDWQEGVPLDSPSEIFMSQGGDGGSGMVMGAPSTFSAPAPTAGDAVDERLVGLASPATSTATSTTSTMHTTTTMMDLQSGQAEGSGVGYLPVLNADTHFPFSASTPDETLSLPSPSVAAASLGPPADRTRDWQGRKGLRSETKTGSPLGAEHPRVITTPTLATLSSGGARGQGQPRQIPPPPLPLPAASPMATATMMMGHLGFNIYYAPPPVPSSLPAASKASKSPAGAANRAAAATLTSGSRGSRTRRRSASLSTSSTPSALPVAAIPRAAAATRPTIDTAAEVAESSTGLLRGSYRCGRCGGMKKNHVCPYLYEEHLERRDAGTEVDLVLTRGDQDKGGRPNMPSGMSFHFLTIRARENVKAGFQTLLASTPELDIRMETGIPSTHTSSSSAPLLPLPVPMSVHGQAMAHSALYDNMNMSRSIQEQEPQGQRRQLQQQQDVYPSPDQAPAIDSQVPTDMEEDQAVTLVRQCYYVRVHSDSYKDEGEGGKAWLYMEKE</sequence>
<dbReference type="OrthoDB" id="10386365at2759"/>
<proteinExistence type="predicted"/>
<name>W7TK74_9STRA</name>
<feature type="region of interest" description="Disordered" evidence="1">
    <location>
        <begin position="470"/>
        <end position="516"/>
    </location>
</feature>
<feature type="compositionally biased region" description="Basic and acidic residues" evidence="1">
    <location>
        <begin position="21"/>
        <end position="38"/>
    </location>
</feature>
<feature type="compositionally biased region" description="Polar residues" evidence="1">
    <location>
        <begin position="40"/>
        <end position="60"/>
    </location>
</feature>
<feature type="compositionally biased region" description="Low complexity" evidence="1">
    <location>
        <begin position="365"/>
        <end position="381"/>
    </location>
</feature>
<feature type="compositionally biased region" description="Polar residues" evidence="1">
    <location>
        <begin position="412"/>
        <end position="421"/>
    </location>
</feature>
<feature type="compositionally biased region" description="Low complexity" evidence="1">
    <location>
        <begin position="507"/>
        <end position="516"/>
    </location>
</feature>
<feature type="region of interest" description="Disordered" evidence="1">
    <location>
        <begin position="1"/>
        <end position="69"/>
    </location>
</feature>
<feature type="region of interest" description="Disordered" evidence="1">
    <location>
        <begin position="88"/>
        <end position="158"/>
    </location>
</feature>
<evidence type="ECO:0000313" key="2">
    <source>
        <dbReference type="EMBL" id="EWM26477.1"/>
    </source>
</evidence>
<feature type="compositionally biased region" description="Pro residues" evidence="1">
    <location>
        <begin position="432"/>
        <end position="442"/>
    </location>
</feature>
<feature type="region of interest" description="Disordered" evidence="1">
    <location>
        <begin position="183"/>
        <end position="202"/>
    </location>
</feature>
<organism evidence="2 3">
    <name type="scientific">Nannochloropsis gaditana</name>
    <dbReference type="NCBI Taxonomy" id="72520"/>
    <lineage>
        <taxon>Eukaryota</taxon>
        <taxon>Sar</taxon>
        <taxon>Stramenopiles</taxon>
        <taxon>Ochrophyta</taxon>
        <taxon>Eustigmatophyceae</taxon>
        <taxon>Eustigmatales</taxon>
        <taxon>Monodopsidaceae</taxon>
        <taxon>Nannochloropsis</taxon>
    </lineage>
</organism>
<gene>
    <name evidence="2" type="ORF">Naga_100045g23</name>
</gene>
<feature type="compositionally biased region" description="Low complexity" evidence="1">
    <location>
        <begin position="470"/>
        <end position="499"/>
    </location>
</feature>
<evidence type="ECO:0000313" key="3">
    <source>
        <dbReference type="Proteomes" id="UP000019335"/>
    </source>
</evidence>
<protein>
    <submittedName>
        <fullName evidence="2">Uncharacterized protein</fullName>
    </submittedName>
</protein>
<feature type="compositionally biased region" description="Basic and acidic residues" evidence="1">
    <location>
        <begin position="382"/>
        <end position="397"/>
    </location>
</feature>
<feature type="region of interest" description="Disordered" evidence="1">
    <location>
        <begin position="359"/>
        <end position="442"/>
    </location>
</feature>
<feature type="region of interest" description="Disordered" evidence="1">
    <location>
        <begin position="680"/>
        <end position="716"/>
    </location>
</feature>
<comment type="caution">
    <text evidence="2">The sequence shown here is derived from an EMBL/GenBank/DDBJ whole genome shotgun (WGS) entry which is preliminary data.</text>
</comment>
<reference evidence="2 3" key="1">
    <citation type="journal article" date="2014" name="Mol. Plant">
        <title>Chromosome Scale Genome Assembly and Transcriptome Profiling of Nannochloropsis gaditana in Nitrogen Depletion.</title>
        <authorList>
            <person name="Corteggiani Carpinelli E."/>
            <person name="Telatin A."/>
            <person name="Vitulo N."/>
            <person name="Forcato C."/>
            <person name="D'Angelo M."/>
            <person name="Schiavon R."/>
            <person name="Vezzi A."/>
            <person name="Giacometti G.M."/>
            <person name="Morosinotto T."/>
            <person name="Valle G."/>
        </authorList>
    </citation>
    <scope>NUCLEOTIDE SEQUENCE [LARGE SCALE GENOMIC DNA]</scope>
    <source>
        <strain evidence="2 3">B-31</strain>
    </source>
</reference>
<feature type="compositionally biased region" description="Low complexity" evidence="1">
    <location>
        <begin position="682"/>
        <end position="696"/>
    </location>
</feature>